<evidence type="ECO:0000259" key="7">
    <source>
        <dbReference type="PROSITE" id="PS50102"/>
    </source>
</evidence>
<dbReference type="OrthoDB" id="3945418at2759"/>
<feature type="region of interest" description="Disordered" evidence="6">
    <location>
        <begin position="1"/>
        <end position="26"/>
    </location>
</feature>
<dbReference type="PANTHER" id="PTHR48039">
    <property type="entry name" value="RNA-BINDING MOTIF PROTEIN 14B"/>
    <property type="match status" value="1"/>
</dbReference>
<dbReference type="Proteomes" id="UP000053676">
    <property type="component" value="Unassembled WGS sequence"/>
</dbReference>
<evidence type="ECO:0000313" key="9">
    <source>
        <dbReference type="Proteomes" id="UP000053676"/>
    </source>
</evidence>
<dbReference type="GO" id="GO:0003729">
    <property type="term" value="F:mRNA binding"/>
    <property type="evidence" value="ECO:0007669"/>
    <property type="project" value="TreeGrafter"/>
</dbReference>
<comment type="subcellular location">
    <subcellularLocation>
        <location evidence="1">Nucleus</location>
    </subcellularLocation>
</comment>
<evidence type="ECO:0000256" key="2">
    <source>
        <dbReference type="ARBA" id="ARBA00022737"/>
    </source>
</evidence>
<evidence type="ECO:0000256" key="3">
    <source>
        <dbReference type="ARBA" id="ARBA00022884"/>
    </source>
</evidence>
<protein>
    <recommendedName>
        <fullName evidence="7">RRM domain-containing protein</fullName>
    </recommendedName>
</protein>
<dbReference type="InterPro" id="IPR051945">
    <property type="entry name" value="RRM_MRD1_RNA_proc_ribogen"/>
</dbReference>
<dbReference type="PANTHER" id="PTHR48039:SF5">
    <property type="entry name" value="RNA-BINDING PROTEIN 28"/>
    <property type="match status" value="1"/>
</dbReference>
<evidence type="ECO:0000313" key="8">
    <source>
        <dbReference type="EMBL" id="ETN82533.1"/>
    </source>
</evidence>
<dbReference type="InterPro" id="IPR000504">
    <property type="entry name" value="RRM_dom"/>
</dbReference>
<keyword evidence="9" id="KW-1185">Reference proteome</keyword>
<name>W2TL61_NECAM</name>
<feature type="compositionally biased region" description="Basic and acidic residues" evidence="6">
    <location>
        <begin position="1"/>
        <end position="12"/>
    </location>
</feature>
<dbReference type="EMBL" id="KI658446">
    <property type="protein sequence ID" value="ETN82533.1"/>
    <property type="molecule type" value="Genomic_DNA"/>
</dbReference>
<feature type="compositionally biased region" description="Basic and acidic residues" evidence="6">
    <location>
        <begin position="129"/>
        <end position="146"/>
    </location>
</feature>
<dbReference type="STRING" id="51031.W2TL61"/>
<dbReference type="KEGG" id="nai:NECAME_07919"/>
<keyword evidence="4" id="KW-0539">Nucleus</keyword>
<accession>W2TL61</accession>
<dbReference type="InterPro" id="IPR035979">
    <property type="entry name" value="RBD_domain_sf"/>
</dbReference>
<gene>
    <name evidence="8" type="ORF">NECAME_07919</name>
</gene>
<dbReference type="PROSITE" id="PS50102">
    <property type="entry name" value="RRM"/>
    <property type="match status" value="1"/>
</dbReference>
<dbReference type="InterPro" id="IPR012677">
    <property type="entry name" value="Nucleotide-bd_a/b_plait_sf"/>
</dbReference>
<dbReference type="AlphaFoldDB" id="W2TL61"/>
<dbReference type="SMART" id="SM00360">
    <property type="entry name" value="RRM"/>
    <property type="match status" value="1"/>
</dbReference>
<dbReference type="GO" id="GO:0005730">
    <property type="term" value="C:nucleolus"/>
    <property type="evidence" value="ECO:0007669"/>
    <property type="project" value="TreeGrafter"/>
</dbReference>
<evidence type="ECO:0000256" key="4">
    <source>
        <dbReference type="ARBA" id="ARBA00023242"/>
    </source>
</evidence>
<evidence type="ECO:0000256" key="5">
    <source>
        <dbReference type="PROSITE-ProRule" id="PRU00176"/>
    </source>
</evidence>
<dbReference type="SUPFAM" id="SSF54928">
    <property type="entry name" value="RNA-binding domain, RBD"/>
    <property type="match status" value="1"/>
</dbReference>
<evidence type="ECO:0000256" key="1">
    <source>
        <dbReference type="ARBA" id="ARBA00004123"/>
    </source>
</evidence>
<feature type="domain" description="RRM" evidence="7">
    <location>
        <begin position="33"/>
        <end position="112"/>
    </location>
</feature>
<feature type="region of interest" description="Disordered" evidence="6">
    <location>
        <begin position="129"/>
        <end position="169"/>
    </location>
</feature>
<sequence length="169" mass="19719">MEALEKKQDAKSEQMQNGKRKRPYYKDAKLKPWRMIIRNLPFKTKKEDLQNVCSKFGVFTEIVLPASKKMPGCIAGFAFVQFKSREAAEKAKDYFNANKFQDRMVAADWALPKDTYETAAEEEREQLKKKIKLEKEDDAKDVKKVMPESSRGVQKLRSQDDNDESEDER</sequence>
<organism evidence="8 9">
    <name type="scientific">Necator americanus</name>
    <name type="common">Human hookworm</name>
    <dbReference type="NCBI Taxonomy" id="51031"/>
    <lineage>
        <taxon>Eukaryota</taxon>
        <taxon>Metazoa</taxon>
        <taxon>Ecdysozoa</taxon>
        <taxon>Nematoda</taxon>
        <taxon>Chromadorea</taxon>
        <taxon>Rhabditida</taxon>
        <taxon>Rhabditina</taxon>
        <taxon>Rhabditomorpha</taxon>
        <taxon>Strongyloidea</taxon>
        <taxon>Ancylostomatidae</taxon>
        <taxon>Bunostominae</taxon>
        <taxon>Necator</taxon>
    </lineage>
</organism>
<keyword evidence="2" id="KW-0677">Repeat</keyword>
<dbReference type="Gene3D" id="3.30.70.330">
    <property type="match status" value="1"/>
</dbReference>
<keyword evidence="3 5" id="KW-0694">RNA-binding</keyword>
<reference evidence="9" key="1">
    <citation type="journal article" date="2014" name="Nat. Genet.">
        <title>Genome of the human hookworm Necator americanus.</title>
        <authorList>
            <person name="Tang Y.T."/>
            <person name="Gao X."/>
            <person name="Rosa B.A."/>
            <person name="Abubucker S."/>
            <person name="Hallsworth-Pepin K."/>
            <person name="Martin J."/>
            <person name="Tyagi R."/>
            <person name="Heizer E."/>
            <person name="Zhang X."/>
            <person name="Bhonagiri-Palsikar V."/>
            <person name="Minx P."/>
            <person name="Warren W.C."/>
            <person name="Wang Q."/>
            <person name="Zhan B."/>
            <person name="Hotez P.J."/>
            <person name="Sternberg P.W."/>
            <person name="Dougall A."/>
            <person name="Gaze S.T."/>
            <person name="Mulvenna J."/>
            <person name="Sotillo J."/>
            <person name="Ranganathan S."/>
            <person name="Rabelo E.M."/>
            <person name="Wilson R.K."/>
            <person name="Felgner P.L."/>
            <person name="Bethony J."/>
            <person name="Hawdon J.M."/>
            <person name="Gasser R.B."/>
            <person name="Loukas A."/>
            <person name="Mitreva M."/>
        </authorList>
    </citation>
    <scope>NUCLEOTIDE SEQUENCE [LARGE SCALE GENOMIC DNA]</scope>
</reference>
<evidence type="ECO:0000256" key="6">
    <source>
        <dbReference type="SAM" id="MobiDB-lite"/>
    </source>
</evidence>
<proteinExistence type="predicted"/>
<dbReference type="Pfam" id="PF00076">
    <property type="entry name" value="RRM_1"/>
    <property type="match status" value="1"/>
</dbReference>